<dbReference type="Pfam" id="PF00389">
    <property type="entry name" value="2-Hacid_dh"/>
    <property type="match status" value="1"/>
</dbReference>
<name>A0ABW4YIH9_9BACL</name>
<keyword evidence="2 4" id="KW-0560">Oxidoreductase</keyword>
<proteinExistence type="inferred from homology"/>
<dbReference type="PANTHER" id="PTHR43761">
    <property type="entry name" value="D-ISOMER SPECIFIC 2-HYDROXYACID DEHYDROGENASE FAMILY PROTEIN (AFU_ORTHOLOGUE AFUA_1G13630)"/>
    <property type="match status" value="1"/>
</dbReference>
<evidence type="ECO:0000256" key="1">
    <source>
        <dbReference type="ARBA" id="ARBA00005854"/>
    </source>
</evidence>
<keyword evidence="8" id="KW-1185">Reference proteome</keyword>
<feature type="domain" description="D-isomer specific 2-hydroxyacid dehydrogenase NAD-binding" evidence="6">
    <location>
        <begin position="107"/>
        <end position="287"/>
    </location>
</feature>
<dbReference type="InterPro" id="IPR006140">
    <property type="entry name" value="D-isomer_DH_NAD-bd"/>
</dbReference>
<dbReference type="EMBL" id="JBHUHO010000020">
    <property type="protein sequence ID" value="MFD2115555.1"/>
    <property type="molecule type" value="Genomic_DNA"/>
</dbReference>
<comment type="caution">
    <text evidence="7">The sequence shown here is derived from an EMBL/GenBank/DDBJ whole genome shotgun (WGS) entry which is preliminary data.</text>
</comment>
<evidence type="ECO:0000313" key="8">
    <source>
        <dbReference type="Proteomes" id="UP001597362"/>
    </source>
</evidence>
<dbReference type="RefSeq" id="WP_377770823.1">
    <property type="nucleotide sequence ID" value="NZ_JBHUHO010000020.1"/>
</dbReference>
<dbReference type="SUPFAM" id="SSF51735">
    <property type="entry name" value="NAD(P)-binding Rossmann-fold domains"/>
    <property type="match status" value="1"/>
</dbReference>
<dbReference type="InterPro" id="IPR006139">
    <property type="entry name" value="D-isomer_2_OHA_DH_cat_dom"/>
</dbReference>
<evidence type="ECO:0000259" key="6">
    <source>
        <dbReference type="Pfam" id="PF02826"/>
    </source>
</evidence>
<reference evidence="8" key="1">
    <citation type="journal article" date="2019" name="Int. J. Syst. Evol. Microbiol.">
        <title>The Global Catalogue of Microorganisms (GCM) 10K type strain sequencing project: providing services to taxonomists for standard genome sequencing and annotation.</title>
        <authorList>
            <consortium name="The Broad Institute Genomics Platform"/>
            <consortium name="The Broad Institute Genome Sequencing Center for Infectious Disease"/>
            <person name="Wu L."/>
            <person name="Ma J."/>
        </authorList>
    </citation>
    <scope>NUCLEOTIDE SEQUENCE [LARGE SCALE GENOMIC DNA]</scope>
    <source>
        <strain evidence="8">GH52</strain>
    </source>
</reference>
<gene>
    <name evidence="7" type="ORF">ACFSJH_07400</name>
</gene>
<comment type="similarity">
    <text evidence="1 4">Belongs to the D-isomer specific 2-hydroxyacid dehydrogenase family.</text>
</comment>
<dbReference type="InterPro" id="IPR029753">
    <property type="entry name" value="D-isomer_DH_CS"/>
</dbReference>
<dbReference type="InterPro" id="IPR036291">
    <property type="entry name" value="NAD(P)-bd_dom_sf"/>
</dbReference>
<evidence type="ECO:0000256" key="4">
    <source>
        <dbReference type="RuleBase" id="RU003719"/>
    </source>
</evidence>
<sequence>MQIVVLDGYTLNPGDLSWAALEKLGDVTIYDRTAPEQVVMRAKDAAIVLTNKTVLTAEILAQLPKLQYIGVLATGYNVVDIAAAKQRQIIVTNIPDYSTYSVAQLTFALLFELTNRVHDHASAVRSGEWANSIDFSFTKGTITELYGKTFGIIGHGQIGQQVGRIAQALGMQVITVRRASSPAESLYGESYVTEEELLAQSDMISLHCPLTVHTQQMINEQTISLMKQSAILINTARGGLVDEAALAMALNKGRLAGAALDVLSTEPPAGNNPLLTADNCIITPHIAWASKEARERLMQICIDNIVAFQAGEARNIVGN</sequence>
<evidence type="ECO:0000256" key="2">
    <source>
        <dbReference type="ARBA" id="ARBA00023002"/>
    </source>
</evidence>
<feature type="domain" description="D-isomer specific 2-hydroxyacid dehydrogenase catalytic" evidence="5">
    <location>
        <begin position="18"/>
        <end position="315"/>
    </location>
</feature>
<evidence type="ECO:0000256" key="3">
    <source>
        <dbReference type="ARBA" id="ARBA00023027"/>
    </source>
</evidence>
<organism evidence="7 8">
    <name type="scientific">Paenibacillus yanchengensis</name>
    <dbReference type="NCBI Taxonomy" id="2035833"/>
    <lineage>
        <taxon>Bacteria</taxon>
        <taxon>Bacillati</taxon>
        <taxon>Bacillota</taxon>
        <taxon>Bacilli</taxon>
        <taxon>Bacillales</taxon>
        <taxon>Paenibacillaceae</taxon>
        <taxon>Paenibacillus</taxon>
    </lineage>
</organism>
<dbReference type="PROSITE" id="PS00671">
    <property type="entry name" value="D_2_HYDROXYACID_DH_3"/>
    <property type="match status" value="1"/>
</dbReference>
<dbReference type="CDD" id="cd12162">
    <property type="entry name" value="2-Hacid_dh_4"/>
    <property type="match status" value="1"/>
</dbReference>
<evidence type="ECO:0000259" key="5">
    <source>
        <dbReference type="Pfam" id="PF00389"/>
    </source>
</evidence>
<dbReference type="SUPFAM" id="SSF52283">
    <property type="entry name" value="Formate/glycerate dehydrogenase catalytic domain-like"/>
    <property type="match status" value="1"/>
</dbReference>
<evidence type="ECO:0000313" key="7">
    <source>
        <dbReference type="EMBL" id="MFD2115555.1"/>
    </source>
</evidence>
<dbReference type="Proteomes" id="UP001597362">
    <property type="component" value="Unassembled WGS sequence"/>
</dbReference>
<dbReference type="InterPro" id="IPR050418">
    <property type="entry name" value="D-iso_2-hydroxyacid_DH_PdxB"/>
</dbReference>
<dbReference type="Pfam" id="PF02826">
    <property type="entry name" value="2-Hacid_dh_C"/>
    <property type="match status" value="1"/>
</dbReference>
<protein>
    <submittedName>
        <fullName evidence="7">D-2-hydroxyacid dehydrogenase</fullName>
    </submittedName>
</protein>
<dbReference type="Gene3D" id="3.40.50.720">
    <property type="entry name" value="NAD(P)-binding Rossmann-like Domain"/>
    <property type="match status" value="2"/>
</dbReference>
<dbReference type="PANTHER" id="PTHR43761:SF1">
    <property type="entry name" value="D-ISOMER SPECIFIC 2-HYDROXYACID DEHYDROGENASE CATALYTIC DOMAIN-CONTAINING PROTEIN-RELATED"/>
    <property type="match status" value="1"/>
</dbReference>
<keyword evidence="3" id="KW-0520">NAD</keyword>
<accession>A0ABW4YIH9</accession>